<evidence type="ECO:0000256" key="10">
    <source>
        <dbReference type="ARBA" id="ARBA00022989"/>
    </source>
</evidence>
<evidence type="ECO:0000256" key="9">
    <source>
        <dbReference type="ARBA" id="ARBA00022982"/>
    </source>
</evidence>
<keyword evidence="13 16" id="KW-0496">Mitochondrion</keyword>
<evidence type="ECO:0000256" key="14">
    <source>
        <dbReference type="ARBA" id="ARBA00023136"/>
    </source>
</evidence>
<feature type="transmembrane region" description="Helical" evidence="16">
    <location>
        <begin position="406"/>
        <end position="426"/>
    </location>
</feature>
<dbReference type="EC" id="7.1.1.2" evidence="3 16"/>
<name>A0A6H0YBX0_9TREM</name>
<proteinExistence type="inferred from homology"/>
<dbReference type="Pfam" id="PF00361">
    <property type="entry name" value="Proton_antipo_M"/>
    <property type="match status" value="1"/>
</dbReference>
<comment type="catalytic activity">
    <reaction evidence="15 16">
        <text>a ubiquinone + NADH + 5 H(+)(in) = a ubiquinol + NAD(+) + 4 H(+)(out)</text>
        <dbReference type="Rhea" id="RHEA:29091"/>
        <dbReference type="Rhea" id="RHEA-COMP:9565"/>
        <dbReference type="Rhea" id="RHEA-COMP:9566"/>
        <dbReference type="ChEBI" id="CHEBI:15378"/>
        <dbReference type="ChEBI" id="CHEBI:16389"/>
        <dbReference type="ChEBI" id="CHEBI:17976"/>
        <dbReference type="ChEBI" id="CHEBI:57540"/>
        <dbReference type="ChEBI" id="CHEBI:57945"/>
        <dbReference type="EC" id="7.1.1.2"/>
    </reaction>
</comment>
<feature type="transmembrane region" description="Helical" evidence="16">
    <location>
        <begin position="98"/>
        <end position="117"/>
    </location>
</feature>
<feature type="transmembrane region" description="Helical" evidence="16">
    <location>
        <begin position="332"/>
        <end position="349"/>
    </location>
</feature>
<evidence type="ECO:0000256" key="3">
    <source>
        <dbReference type="ARBA" id="ARBA00012944"/>
    </source>
</evidence>
<evidence type="ECO:0000256" key="8">
    <source>
        <dbReference type="ARBA" id="ARBA00022967"/>
    </source>
</evidence>
<evidence type="ECO:0000256" key="7">
    <source>
        <dbReference type="ARBA" id="ARBA00022692"/>
    </source>
</evidence>
<feature type="transmembrane region" description="Helical" evidence="16">
    <location>
        <begin position="73"/>
        <end position="91"/>
    </location>
</feature>
<accession>A0A6H0YBX0</accession>
<dbReference type="PRINTS" id="PR01437">
    <property type="entry name" value="NUOXDRDTASE4"/>
</dbReference>
<gene>
    <name evidence="18" type="primary">nad4</name>
</gene>
<feature type="transmembrane region" description="Helical" evidence="16">
    <location>
        <begin position="369"/>
        <end position="394"/>
    </location>
</feature>
<evidence type="ECO:0000256" key="4">
    <source>
        <dbReference type="ARBA" id="ARBA00021006"/>
    </source>
</evidence>
<dbReference type="GO" id="GO:0008137">
    <property type="term" value="F:NADH dehydrogenase (ubiquinone) activity"/>
    <property type="evidence" value="ECO:0007669"/>
    <property type="project" value="UniProtKB-UniRule"/>
</dbReference>
<feature type="domain" description="NADH:quinone oxidoreductase/Mrp antiporter transmembrane" evidence="17">
    <location>
        <begin position="100"/>
        <end position="376"/>
    </location>
</feature>
<evidence type="ECO:0000256" key="1">
    <source>
        <dbReference type="ARBA" id="ARBA00004225"/>
    </source>
</evidence>
<evidence type="ECO:0000256" key="2">
    <source>
        <dbReference type="ARBA" id="ARBA00009025"/>
    </source>
</evidence>
<keyword evidence="6 16" id="KW-0679">Respiratory chain</keyword>
<sequence length="427" mass="47874">MSFKWFDWYSGLIGFFMALISLILGFVCSNPVDTYYCGLSISSPWFCFDLVSFYLVILILLLAVSLLFHVHKFSFIGLSMLSLSIVCSVLCCCCVHSFWFWCLYEMSILPLLLLLVLESPYSERYVASWYFLGYVVLSSLPMLLCLVYLSMYFGSFNFGCWSIFVVGLPISVRIVMVVLSVLFIVKVPLPPFHAWLPLVHAEATSSVSICLSGYIMKLGILGLCRICSPVLTEWVFTFEYLMFCLGASFFFFLGACFESDSKRWLALMSLSHILVACACLGVSEPGDVGLALLYCLGHGLSAGVMFTYLSVGYELVGSRNWLMLKSVCYGKYFNGVFVACLCTVMSLPPTVQFFCEVYVLFKVAQVSGFLLFFLAVYLFLSGLVPLILIGGLGTRHVVCRCVSEGVVYPFFSSVFLLIWCFALFLVF</sequence>
<feature type="transmembrane region" description="Helical" evidence="16">
    <location>
        <begin position="289"/>
        <end position="311"/>
    </location>
</feature>
<evidence type="ECO:0000256" key="13">
    <source>
        <dbReference type="ARBA" id="ARBA00023128"/>
    </source>
</evidence>
<comment type="function">
    <text evidence="16">Core subunit of the mitochondrial membrane respiratory chain NADH dehydrogenase (Complex I) which catalyzes electron transfer from NADH through the respiratory chain, using ubiquinone as an electron acceptor. Essential for the catalytic activity and assembly of complex I.</text>
</comment>
<feature type="transmembrane region" description="Helical" evidence="16">
    <location>
        <begin position="240"/>
        <end position="257"/>
    </location>
</feature>
<feature type="transmembrane region" description="Helical" evidence="16">
    <location>
        <begin position="161"/>
        <end position="185"/>
    </location>
</feature>
<feature type="transmembrane region" description="Helical" evidence="16">
    <location>
        <begin position="129"/>
        <end position="149"/>
    </location>
</feature>
<dbReference type="GO" id="GO:0031966">
    <property type="term" value="C:mitochondrial membrane"/>
    <property type="evidence" value="ECO:0007669"/>
    <property type="project" value="UniProtKB-SubCell"/>
</dbReference>
<keyword evidence="5 16" id="KW-0813">Transport</keyword>
<reference evidence="18" key="1">
    <citation type="submission" date="2019-03" db="EMBL/GenBank/DDBJ databases">
        <authorList>
            <person name="Suleman S."/>
            <person name="Ma J."/>
            <person name="Tkach V.V."/>
            <person name="Khan M.S."/>
            <person name="Muhammad N."/>
            <person name="Zhu X.Q."/>
        </authorList>
    </citation>
    <scope>NUCLEOTIDE SEQUENCE</scope>
    <source>
        <strain evidence="18">PakDv2</strain>
    </source>
</reference>
<evidence type="ECO:0000313" key="18">
    <source>
        <dbReference type="EMBL" id="QIX04652.1"/>
    </source>
</evidence>
<organism evidence="18">
    <name type="scientific">Lyperosomum longicauda</name>
    <dbReference type="NCBI Taxonomy" id="2714089"/>
    <lineage>
        <taxon>Eukaryota</taxon>
        <taxon>Metazoa</taxon>
        <taxon>Spiralia</taxon>
        <taxon>Lophotrochozoa</taxon>
        <taxon>Platyhelminthes</taxon>
        <taxon>Trematoda</taxon>
        <taxon>Digenea</taxon>
        <taxon>Plagiorchiida</taxon>
        <taxon>Xiphidiata</taxon>
        <taxon>Gorgoderoidea</taxon>
        <taxon>Dicrocoeliidae</taxon>
        <taxon>Lyperosomum</taxon>
    </lineage>
</organism>
<evidence type="ECO:0000256" key="11">
    <source>
        <dbReference type="ARBA" id="ARBA00023027"/>
    </source>
</evidence>
<feature type="transmembrane region" description="Helical" evidence="16">
    <location>
        <begin position="44"/>
        <end position="67"/>
    </location>
</feature>
<dbReference type="PANTHER" id="PTHR43507:SF20">
    <property type="entry name" value="NADH-UBIQUINONE OXIDOREDUCTASE CHAIN 4"/>
    <property type="match status" value="1"/>
</dbReference>
<dbReference type="GO" id="GO:0048039">
    <property type="term" value="F:ubiquinone binding"/>
    <property type="evidence" value="ECO:0007669"/>
    <property type="project" value="TreeGrafter"/>
</dbReference>
<keyword evidence="11 16" id="KW-0520">NAD</keyword>
<keyword evidence="9 16" id="KW-0249">Electron transport</keyword>
<evidence type="ECO:0000256" key="16">
    <source>
        <dbReference type="RuleBase" id="RU003297"/>
    </source>
</evidence>
<keyword evidence="14 16" id="KW-0472">Membrane</keyword>
<keyword evidence="8" id="KW-1278">Translocase</keyword>
<evidence type="ECO:0000259" key="17">
    <source>
        <dbReference type="Pfam" id="PF00361"/>
    </source>
</evidence>
<evidence type="ECO:0000256" key="5">
    <source>
        <dbReference type="ARBA" id="ARBA00022448"/>
    </source>
</evidence>
<dbReference type="InterPro" id="IPR001750">
    <property type="entry name" value="ND/Mrp_TM"/>
</dbReference>
<dbReference type="GO" id="GO:0003954">
    <property type="term" value="F:NADH dehydrogenase activity"/>
    <property type="evidence" value="ECO:0007669"/>
    <property type="project" value="TreeGrafter"/>
</dbReference>
<dbReference type="InterPro" id="IPR003918">
    <property type="entry name" value="NADH_UbQ_OxRdtase"/>
</dbReference>
<feature type="transmembrane region" description="Helical" evidence="16">
    <location>
        <begin position="12"/>
        <end position="32"/>
    </location>
</feature>
<dbReference type="EMBL" id="MK685274">
    <property type="protein sequence ID" value="QIX04652.1"/>
    <property type="molecule type" value="Genomic_DNA"/>
</dbReference>
<dbReference type="GO" id="GO:0042773">
    <property type="term" value="P:ATP synthesis coupled electron transport"/>
    <property type="evidence" value="ECO:0007669"/>
    <property type="project" value="InterPro"/>
</dbReference>
<evidence type="ECO:0000256" key="15">
    <source>
        <dbReference type="ARBA" id="ARBA00049551"/>
    </source>
</evidence>
<evidence type="ECO:0000256" key="12">
    <source>
        <dbReference type="ARBA" id="ARBA00023075"/>
    </source>
</evidence>
<reference evidence="18" key="2">
    <citation type="journal article" date="2020" name="Parasit. Vectors">
        <title>Molecular phylogenetics and mitogenomics of three avian dicrocoeliids (Digenea: Dicrocoeliidae) and comparison with mammalian dicrocoeliids.</title>
        <authorList>
            <person name="Suleman"/>
            <person name="Khan M.S."/>
            <person name="Tkach V.V."/>
            <person name="Muhammad N."/>
            <person name="Zhang D."/>
            <person name="Zhu X.Q."/>
            <person name="Ma J."/>
        </authorList>
    </citation>
    <scope>NUCLEOTIDE SEQUENCE</scope>
    <source>
        <strain evidence="18">PakDv2</strain>
    </source>
</reference>
<comment type="subcellular location">
    <subcellularLocation>
        <location evidence="1 16">Mitochondrion membrane</location>
        <topology evidence="1 16">Multi-pass membrane protein</topology>
    </subcellularLocation>
</comment>
<comment type="similarity">
    <text evidence="2 16">Belongs to the complex I subunit 4 family.</text>
</comment>
<dbReference type="PANTHER" id="PTHR43507">
    <property type="entry name" value="NADH-UBIQUINONE OXIDOREDUCTASE CHAIN 4"/>
    <property type="match status" value="1"/>
</dbReference>
<dbReference type="AlphaFoldDB" id="A0A6H0YBX0"/>
<keyword evidence="7 16" id="KW-0812">Transmembrane</keyword>
<keyword evidence="10 16" id="KW-1133">Transmembrane helix</keyword>
<protein>
    <recommendedName>
        <fullName evidence="4 16">NADH-ubiquinone oxidoreductase chain 4</fullName>
        <ecNumber evidence="3 16">7.1.1.2</ecNumber>
    </recommendedName>
</protein>
<feature type="transmembrane region" description="Helical" evidence="16">
    <location>
        <begin position="264"/>
        <end position="283"/>
    </location>
</feature>
<dbReference type="GO" id="GO:0015990">
    <property type="term" value="P:electron transport coupled proton transport"/>
    <property type="evidence" value="ECO:0007669"/>
    <property type="project" value="TreeGrafter"/>
</dbReference>
<keyword evidence="12 16" id="KW-0830">Ubiquinone</keyword>
<geneLocation type="mitochondrion" evidence="18"/>
<evidence type="ECO:0000256" key="6">
    <source>
        <dbReference type="ARBA" id="ARBA00022660"/>
    </source>
</evidence>